<sequence>MKIIDIPNKYNEAAYHEAINNQVNYLSKSEGVLSIYQIGGLSTPGISDIDLVVVFKDNFKFEENPRIANSAVANYLFTHGLYGASKSHFSACLKFTFFHNFRHLYGEELDLSNPTPDYLQKELKEQIALEFLFKMYINLAIQKSYNTIKLRSLFLHIKALPYDFEFLNIEPKALLEMVQEGIELRNNWFHETIPSDTVISWFKQFFISYESFLVKLFDKQKMFSPALQFKIAPNIEIQNDNALGYNRRGLIWPDFFNLLDKKYFKALNRMNQFTFQVPLNVNPPEIISSYFKYAETVDSYNKNHLPFFMTLTSSLKVYK</sequence>
<organism evidence="1 2">
    <name type="scientific">Hanstruepera neustonica</name>
    <dbReference type="NCBI Taxonomy" id="1445657"/>
    <lineage>
        <taxon>Bacteria</taxon>
        <taxon>Pseudomonadati</taxon>
        <taxon>Bacteroidota</taxon>
        <taxon>Flavobacteriia</taxon>
        <taxon>Flavobacteriales</taxon>
        <taxon>Flavobacteriaceae</taxon>
        <taxon>Hanstruepera</taxon>
    </lineage>
</organism>
<dbReference type="EMBL" id="POWF01000003">
    <property type="protein sequence ID" value="PNQ73287.1"/>
    <property type="molecule type" value="Genomic_DNA"/>
</dbReference>
<protein>
    <submittedName>
        <fullName evidence="1">Uncharacterized protein</fullName>
    </submittedName>
</protein>
<dbReference type="OrthoDB" id="1419514at2"/>
<dbReference type="Proteomes" id="UP000236641">
    <property type="component" value="Unassembled WGS sequence"/>
</dbReference>
<evidence type="ECO:0000313" key="1">
    <source>
        <dbReference type="EMBL" id="PNQ73287.1"/>
    </source>
</evidence>
<dbReference type="RefSeq" id="WP_103051810.1">
    <property type="nucleotide sequence ID" value="NZ_POWF01000003.1"/>
</dbReference>
<keyword evidence="2" id="KW-1185">Reference proteome</keyword>
<proteinExistence type="predicted"/>
<dbReference type="AlphaFoldDB" id="A0A2K1DZ34"/>
<evidence type="ECO:0000313" key="2">
    <source>
        <dbReference type="Proteomes" id="UP000236641"/>
    </source>
</evidence>
<name>A0A2K1DZ34_9FLAO</name>
<reference evidence="1 2" key="1">
    <citation type="submission" date="2018-01" db="EMBL/GenBank/DDBJ databases">
        <title>The draft genome of Hanstruepera neustonica JCM19743.</title>
        <authorList>
            <person name="He R.-H."/>
            <person name="Du Z.-J."/>
        </authorList>
    </citation>
    <scope>NUCLEOTIDE SEQUENCE [LARGE SCALE GENOMIC DNA]</scope>
    <source>
        <strain evidence="1 2">JCM19743</strain>
    </source>
</reference>
<comment type="caution">
    <text evidence="1">The sequence shown here is derived from an EMBL/GenBank/DDBJ whole genome shotgun (WGS) entry which is preliminary data.</text>
</comment>
<accession>A0A2K1DZ34</accession>
<gene>
    <name evidence="1" type="ORF">C1T31_07140</name>
</gene>